<evidence type="ECO:0000256" key="1">
    <source>
        <dbReference type="SAM" id="Phobius"/>
    </source>
</evidence>
<gene>
    <name evidence="2" type="ORF">SteCoe_18150</name>
</gene>
<evidence type="ECO:0000313" key="3">
    <source>
        <dbReference type="Proteomes" id="UP000187209"/>
    </source>
</evidence>
<dbReference type="Proteomes" id="UP000187209">
    <property type="component" value="Unassembled WGS sequence"/>
</dbReference>
<accession>A0A1R2BXI5</accession>
<dbReference type="EMBL" id="MPUH01000382">
    <property type="protein sequence ID" value="OMJ81411.1"/>
    <property type="molecule type" value="Genomic_DNA"/>
</dbReference>
<keyword evidence="1" id="KW-0472">Membrane</keyword>
<evidence type="ECO:0000313" key="2">
    <source>
        <dbReference type="EMBL" id="OMJ81411.1"/>
    </source>
</evidence>
<keyword evidence="3" id="KW-1185">Reference proteome</keyword>
<dbReference type="OrthoDB" id="294740at2759"/>
<protein>
    <submittedName>
        <fullName evidence="2">Uncharacterized protein</fullName>
    </submittedName>
</protein>
<proteinExistence type="predicted"/>
<keyword evidence="1" id="KW-1133">Transmembrane helix</keyword>
<feature type="transmembrane region" description="Helical" evidence="1">
    <location>
        <begin position="12"/>
        <end position="36"/>
    </location>
</feature>
<sequence>MFKYVKRIGKKLQNVTFCPLLLGIAICTLITLAMLYSRLITLVNDMQDIIELREKVHINIVTQVRSQRISSLISNNEHSLKYLKALYEGIKSGVIVPSSNLTETYAINAHDYINNNYEYTDPIIWLYPDEKTDISDLPEYKYMKLYFIFLKNLNKGSNKQLGLILSNGLEIRYPAINMSYIEHEKPCGDYQIYDSRCLIAYKSDTALISENLALYYQYNLSLMLRDAEYTTVAYLPNSYFLIKEYDDDNINIITDYTGSRIYLDSNKLVPDSFNYNITLLLLTKGLEIEEGLSYDIIQEFQINDNQVITIKGFNLEYLGTHTEVKIDSENYSGNLLSLTLVNKNIAFKDFRIFLDGIYNTIVIQISVFLIFMTLGIFATCWMSITITNRVTNPLCTIEAYLRGSIPRMPKLEKNKEVNDIDMHLLKIEVIEQMIDPRFILHPNPGQRLENLKEIDSLFQNIKNNKGLAITKNLIGNIYLDNEEFEKAIDSYREALGEIDTLFHEVVAQEHAENKLTFKEKKDLKILTGKDTQGWDTEKSMLLANMTERILQLCYSKIISLENSLDSAYELRSEWKFVLELQTKALQYYITSSNDYISMLKVLIDMAYVYHKLQYFHTALELLDIVHEELIKLNTEYTEQAKSNSRGCTVDIDITRLKRISVKVKDSNSRNLYFHVGGITFEKDILKQTVMFRRALIYYENERYHEAALYFTMAVEQGIWYDPEIRKLSIEKIYAIYCKFKILHDEPLLISLYDKAQMKKKSIIFCLCYDILNEAGINEEVVSFVSEEIQSQNENFGAITAEIDSKFCMEVVERDYPGLDIENLISSVIYSGCIGHINDVVFNAMKKLPNYSSEAMIVVISKNLHDNVGPARIEDISEKLENIKLALITLDDVVPNDFLELIFKNNLTLISRVSNLKQAFEELRKKHFQ</sequence>
<name>A0A1R2BXI5_9CILI</name>
<keyword evidence="1" id="KW-0812">Transmembrane</keyword>
<dbReference type="AlphaFoldDB" id="A0A1R2BXI5"/>
<dbReference type="SUPFAM" id="SSF48452">
    <property type="entry name" value="TPR-like"/>
    <property type="match status" value="1"/>
</dbReference>
<reference evidence="2 3" key="1">
    <citation type="submission" date="2016-11" db="EMBL/GenBank/DDBJ databases">
        <title>The macronuclear genome of Stentor coeruleus: a giant cell with tiny introns.</title>
        <authorList>
            <person name="Slabodnick M."/>
            <person name="Ruby J.G."/>
            <person name="Reiff S.B."/>
            <person name="Swart E.C."/>
            <person name="Gosai S."/>
            <person name="Prabakaran S."/>
            <person name="Witkowska E."/>
            <person name="Larue G.E."/>
            <person name="Fisher S."/>
            <person name="Freeman R.M."/>
            <person name="Gunawardena J."/>
            <person name="Chu W."/>
            <person name="Stover N.A."/>
            <person name="Gregory B.D."/>
            <person name="Nowacki M."/>
            <person name="Derisi J."/>
            <person name="Roy S.W."/>
            <person name="Marshall W.F."/>
            <person name="Sood P."/>
        </authorList>
    </citation>
    <scope>NUCLEOTIDE SEQUENCE [LARGE SCALE GENOMIC DNA]</scope>
    <source>
        <strain evidence="2">WM001</strain>
    </source>
</reference>
<comment type="caution">
    <text evidence="2">The sequence shown here is derived from an EMBL/GenBank/DDBJ whole genome shotgun (WGS) entry which is preliminary data.</text>
</comment>
<organism evidence="2 3">
    <name type="scientific">Stentor coeruleus</name>
    <dbReference type="NCBI Taxonomy" id="5963"/>
    <lineage>
        <taxon>Eukaryota</taxon>
        <taxon>Sar</taxon>
        <taxon>Alveolata</taxon>
        <taxon>Ciliophora</taxon>
        <taxon>Postciliodesmatophora</taxon>
        <taxon>Heterotrichea</taxon>
        <taxon>Heterotrichida</taxon>
        <taxon>Stentoridae</taxon>
        <taxon>Stentor</taxon>
    </lineage>
</organism>
<dbReference type="Gene3D" id="1.25.40.10">
    <property type="entry name" value="Tetratricopeptide repeat domain"/>
    <property type="match status" value="1"/>
</dbReference>
<dbReference type="InterPro" id="IPR011990">
    <property type="entry name" value="TPR-like_helical_dom_sf"/>
</dbReference>
<feature type="transmembrane region" description="Helical" evidence="1">
    <location>
        <begin position="361"/>
        <end position="384"/>
    </location>
</feature>